<dbReference type="EMBL" id="JBICBT010000786">
    <property type="protein sequence ID" value="KAL3100716.1"/>
    <property type="molecule type" value="Genomic_DNA"/>
</dbReference>
<keyword evidence="2" id="KW-1185">Reference proteome</keyword>
<dbReference type="Proteomes" id="UP001620626">
    <property type="component" value="Unassembled WGS sequence"/>
</dbReference>
<sequence length="342" mass="40789">MNWKEIGKYDKKFGKFLELIVTKLSSESKEKLGEFVAELVSSCKINTSYRQKAGSVLFDYKSHYKNEMLKKIPSVFSGKKPIENFVKELSDIFTEYSNSFMENWISFEKFGSKNFDRYRAFVWKQITEKSKRSEERIEMDKFVGKLFERRQFFELEKYDANFEKLFAITEKSGKMVEIETVIFPFENIVCRQFDVTVKVLKWRFMYNNESFVGIVSYDELPVIYGSVEHRIDLGRHLVLSIFPLLKDEESYEAKLYCNEKTKALISHFQIDAKMCQKECSKMIFHKEIQCPTDQYDITVWKWNNAAEKASITRKEVRMHFTKLFIMEGQEHRINYVLEHDKN</sequence>
<comment type="caution">
    <text evidence="1">The sequence shown here is derived from an EMBL/GenBank/DDBJ whole genome shotgun (WGS) entry which is preliminary data.</text>
</comment>
<proteinExistence type="predicted"/>
<reference evidence="1 2" key="1">
    <citation type="submission" date="2024-10" db="EMBL/GenBank/DDBJ databases">
        <authorList>
            <person name="Kim D."/>
        </authorList>
    </citation>
    <scope>NUCLEOTIDE SEQUENCE [LARGE SCALE GENOMIC DNA]</scope>
    <source>
        <strain evidence="1">BH-2024</strain>
    </source>
</reference>
<evidence type="ECO:0000313" key="2">
    <source>
        <dbReference type="Proteomes" id="UP001620626"/>
    </source>
</evidence>
<dbReference type="AlphaFoldDB" id="A0ABD2KCX0"/>
<accession>A0ABD2KCX0</accession>
<evidence type="ECO:0000313" key="1">
    <source>
        <dbReference type="EMBL" id="KAL3100716.1"/>
    </source>
</evidence>
<organism evidence="1 2">
    <name type="scientific">Heterodera trifolii</name>
    <dbReference type="NCBI Taxonomy" id="157864"/>
    <lineage>
        <taxon>Eukaryota</taxon>
        <taxon>Metazoa</taxon>
        <taxon>Ecdysozoa</taxon>
        <taxon>Nematoda</taxon>
        <taxon>Chromadorea</taxon>
        <taxon>Rhabditida</taxon>
        <taxon>Tylenchina</taxon>
        <taxon>Tylenchomorpha</taxon>
        <taxon>Tylenchoidea</taxon>
        <taxon>Heteroderidae</taxon>
        <taxon>Heteroderinae</taxon>
        <taxon>Heterodera</taxon>
    </lineage>
</organism>
<name>A0ABD2KCX0_9BILA</name>
<gene>
    <name evidence="1" type="ORF">niasHT_020995</name>
</gene>
<protein>
    <submittedName>
        <fullName evidence="1">Uncharacterized protein</fullName>
    </submittedName>
</protein>